<dbReference type="Pfam" id="PF10616">
    <property type="entry name" value="DUF2471"/>
    <property type="match status" value="1"/>
</dbReference>
<name>A0A494XS36_9BURK</name>
<comment type="caution">
    <text evidence="1">The sequence shown here is derived from an EMBL/GenBank/DDBJ whole genome shotgun (WGS) entry which is preliminary data.</text>
</comment>
<dbReference type="InterPro" id="IPR018894">
    <property type="entry name" value="DUF2471"/>
</dbReference>
<sequence>MEYTMSDHLDSDLAFDRAASDVRRVVHDIAGRYARRGFALTWRLLHAVEDEALADLGLASRHGPDMLARFARPSDAIYPHTDTDVRLDDAATTPLIFWFALEAFGRLSYTSTSPAREFFARRRLASPHAAHHVRSV</sequence>
<proteinExistence type="predicted"/>
<dbReference type="Proteomes" id="UP000270342">
    <property type="component" value="Unassembled WGS sequence"/>
</dbReference>
<dbReference type="AlphaFoldDB" id="A0A494XS36"/>
<dbReference type="EMBL" id="RBZU01000007">
    <property type="protein sequence ID" value="RKP53448.1"/>
    <property type="molecule type" value="Genomic_DNA"/>
</dbReference>
<accession>A0A494XS36</accession>
<evidence type="ECO:0000313" key="1">
    <source>
        <dbReference type="EMBL" id="RKP53448.1"/>
    </source>
</evidence>
<protein>
    <submittedName>
        <fullName evidence="1">DUF2471 family protein</fullName>
    </submittedName>
</protein>
<gene>
    <name evidence="1" type="ORF">D7S86_17255</name>
</gene>
<evidence type="ECO:0000313" key="2">
    <source>
        <dbReference type="Proteomes" id="UP000270342"/>
    </source>
</evidence>
<organism evidence="1 2">
    <name type="scientific">Pararobbsia silviterrae</name>
    <dbReference type="NCBI Taxonomy" id="1792498"/>
    <lineage>
        <taxon>Bacteria</taxon>
        <taxon>Pseudomonadati</taxon>
        <taxon>Pseudomonadota</taxon>
        <taxon>Betaproteobacteria</taxon>
        <taxon>Burkholderiales</taxon>
        <taxon>Burkholderiaceae</taxon>
        <taxon>Pararobbsia</taxon>
    </lineage>
</organism>
<dbReference type="OrthoDB" id="8942482at2"/>
<keyword evidence="2" id="KW-1185">Reference proteome</keyword>
<reference evidence="1 2" key="1">
    <citation type="submission" date="2018-10" db="EMBL/GenBank/DDBJ databases">
        <title>Robbsia sp. DHC34, isolated from soil.</title>
        <authorList>
            <person name="Gao Z.-H."/>
            <person name="Qiu L.-H."/>
        </authorList>
    </citation>
    <scope>NUCLEOTIDE SEQUENCE [LARGE SCALE GENOMIC DNA]</scope>
    <source>
        <strain evidence="1 2">DHC34</strain>
    </source>
</reference>